<sequence length="947" mass="105177">MTDKTSATDYRATLNLPDTPFPMRGDLPKREPGWVKEWEQQGIYKRLREARHGKPKFILHDGPPYANGQLHMGHAVNKILKDMITKARQLKGFDALYVPGWDCHGLPIENQIEKTFGRGLPRDEVQAKSRAYATEQIAQQMVDFKRLGVLGDWEHPYRTMDFGNEAGEVRALKRVMERGFVYRGLKPVYWCFDCGSSLAEFEIEYADKKSQTVDVAFLAAEPQKLAAAFGLPSLQKDAFAVIWTTTAWTIPANQALNVGPAIDYALVDTGDRLLVLATALVDKCLERYGLTGQVIATAKGAALEGLNFRHPLAHVHAGYDRLSPVYAADYATDADGTGIVHSSPAYGVDDFNSCRAHGLAVDDILNPVQGNGVYEAALPLFGGQHIWKAAPLVADALRDAGRLLASSNLVHSYPHCWRHKTPVIYRAAAQWFVRMDEGEGVFTKDKAPKTLRQTALEAIDQTGFYPENGRARLRDMIANRPDWCISRQRSWGVPLPFFLHKDSGELHPNTMAFIDRAAALIEQGGIEAWSKLDPAEWLGVEAASYTKSADILDVWFDSGSTFFHVLRGSHEGGRHETGPEADLYLEGHDQHRGWFHSSLLIACALEGRAPYRGLLTHGFTVDSQGRKMSKSLKNGIEPQEVSSKLGAEIIRLWVAASDYSGDIAGDDKILARVVDAYRRIRNTLRFLLANTSDFDPKKDAVPLAEMLEIDRYALARAAAFQQEVLAHYEVYEFHPVVAKLQVYCSEDLGAFYLDVLKDRLYTTAPKSHARRSAQTALWHITHAMLRWMAPFLSFTAEEAWKVFAPGQSPSIFTEVYSDVSAWADEALVAKWNRIHEVRDLANKEIEAVRTEGKVGSSLQAVLDITAAAEDFALLASLGDDLKFVTITSVARLLEGAGLSIKVTPSTATKCERCWHYRDDVGHDPAHPTICGRCTSNLFGAGEPRKVA</sequence>
<evidence type="ECO:0000256" key="3">
    <source>
        <dbReference type="ARBA" id="ARBA00022598"/>
    </source>
</evidence>
<evidence type="ECO:0000256" key="12">
    <source>
        <dbReference type="HAMAP-Rule" id="MF_02002"/>
    </source>
</evidence>
<dbReference type="GO" id="GO:0004822">
    <property type="term" value="F:isoleucine-tRNA ligase activity"/>
    <property type="evidence" value="ECO:0007669"/>
    <property type="project" value="UniProtKB-EC"/>
</dbReference>
<dbReference type="NCBIfam" id="TIGR00392">
    <property type="entry name" value="ileS"/>
    <property type="match status" value="1"/>
</dbReference>
<dbReference type="SUPFAM" id="SSF52374">
    <property type="entry name" value="Nucleotidylyl transferase"/>
    <property type="match status" value="1"/>
</dbReference>
<dbReference type="InterPro" id="IPR023585">
    <property type="entry name" value="Ile-tRNA-ligase_type1"/>
</dbReference>
<keyword evidence="4 12" id="KW-0479">Metal-binding</keyword>
<evidence type="ECO:0000256" key="4">
    <source>
        <dbReference type="ARBA" id="ARBA00022723"/>
    </source>
</evidence>
<organism evidence="16 17">
    <name type="scientific">Piscinibacter gummiphilus</name>
    <dbReference type="NCBI Taxonomy" id="946333"/>
    <lineage>
        <taxon>Bacteria</taxon>
        <taxon>Pseudomonadati</taxon>
        <taxon>Pseudomonadota</taxon>
        <taxon>Betaproteobacteria</taxon>
        <taxon>Burkholderiales</taxon>
        <taxon>Sphaerotilaceae</taxon>
        <taxon>Piscinibacter</taxon>
    </lineage>
</organism>
<keyword evidence="17" id="KW-1185">Reference proteome</keyword>
<dbReference type="Proteomes" id="UP001303946">
    <property type="component" value="Chromosome"/>
</dbReference>
<dbReference type="PANTHER" id="PTHR42765">
    <property type="entry name" value="SOLEUCYL-TRNA SYNTHETASE"/>
    <property type="match status" value="1"/>
</dbReference>
<dbReference type="Gene3D" id="3.90.740.10">
    <property type="entry name" value="Valyl/Leucyl/Isoleucyl-tRNA synthetase, editing domain"/>
    <property type="match status" value="1"/>
</dbReference>
<evidence type="ECO:0000256" key="11">
    <source>
        <dbReference type="ARBA" id="ARBA00048359"/>
    </source>
</evidence>
<dbReference type="InterPro" id="IPR001412">
    <property type="entry name" value="aa-tRNA-synth_I_CS"/>
</dbReference>
<dbReference type="InterPro" id="IPR013155">
    <property type="entry name" value="M/V/L/I-tRNA-synth_anticd-bd"/>
</dbReference>
<feature type="binding site" evidence="12">
    <location>
        <position position="586"/>
    </location>
    <ligand>
        <name>L-isoleucyl-5'-AMP</name>
        <dbReference type="ChEBI" id="CHEBI:178002"/>
    </ligand>
</feature>
<dbReference type="PANTHER" id="PTHR42765:SF1">
    <property type="entry name" value="ISOLEUCINE--TRNA LIGASE, MITOCHONDRIAL"/>
    <property type="match status" value="1"/>
</dbReference>
<keyword evidence="3 12" id="KW-0436">Ligase</keyword>
<dbReference type="SUPFAM" id="SSF50677">
    <property type="entry name" value="ValRS/IleRS/LeuRS editing domain"/>
    <property type="match status" value="1"/>
</dbReference>
<comment type="subunit">
    <text evidence="12">Monomer.</text>
</comment>
<evidence type="ECO:0000313" key="16">
    <source>
        <dbReference type="EMBL" id="WOB09992.1"/>
    </source>
</evidence>
<comment type="similarity">
    <text evidence="1 12">Belongs to the class-I aminoacyl-tRNA synthetase family. IleS type 1 subfamily.</text>
</comment>
<dbReference type="EC" id="6.1.1.5" evidence="12"/>
<gene>
    <name evidence="12 16" type="primary">ileS</name>
    <name evidence="16" type="ORF">RXV79_07970</name>
</gene>
<dbReference type="SUPFAM" id="SSF47323">
    <property type="entry name" value="Anticodon-binding domain of a subclass of class I aminoacyl-tRNA synthetases"/>
    <property type="match status" value="1"/>
</dbReference>
<reference evidence="16 17" key="1">
    <citation type="submission" date="2023-10" db="EMBL/GenBank/DDBJ databases">
        <title>Bacteria for the degradation of biodegradable plastic PBAT(Polybutylene adipate terephthalate).</title>
        <authorList>
            <person name="Weon H.-Y."/>
            <person name="Yeon J."/>
        </authorList>
    </citation>
    <scope>NUCLEOTIDE SEQUENCE [LARGE SCALE GENOMIC DNA]</scope>
    <source>
        <strain evidence="16 17">SBD 7-3</strain>
    </source>
</reference>
<dbReference type="Pfam" id="PF08264">
    <property type="entry name" value="Anticodon_1"/>
    <property type="match status" value="1"/>
</dbReference>
<feature type="binding site" evidence="12">
    <location>
        <position position="930"/>
    </location>
    <ligand>
        <name>Zn(2+)</name>
        <dbReference type="ChEBI" id="CHEBI:29105"/>
    </ligand>
</feature>
<dbReference type="InterPro" id="IPR002301">
    <property type="entry name" value="Ile-tRNA-ligase"/>
</dbReference>
<dbReference type="InterPro" id="IPR010663">
    <property type="entry name" value="Znf_FPG/IleRS"/>
</dbReference>
<name>A0ABZ0CYF9_9BURK</name>
<feature type="domain" description="Zinc finger FPG/IleRS-type" evidence="14">
    <location>
        <begin position="909"/>
        <end position="935"/>
    </location>
</feature>
<evidence type="ECO:0000256" key="1">
    <source>
        <dbReference type="ARBA" id="ARBA00006887"/>
    </source>
</evidence>
<protein>
    <recommendedName>
        <fullName evidence="12">Isoleucine--tRNA ligase</fullName>
        <ecNumber evidence="12">6.1.1.5</ecNumber>
    </recommendedName>
    <alternativeName>
        <fullName evidence="12">Isoleucyl-tRNA synthetase</fullName>
        <shortName evidence="12">IleRS</shortName>
    </alternativeName>
</protein>
<evidence type="ECO:0000259" key="13">
    <source>
        <dbReference type="Pfam" id="PF00133"/>
    </source>
</evidence>
<comment type="function">
    <text evidence="10 12">Catalyzes the attachment of isoleucine to tRNA(Ile). As IleRS can inadvertently accommodate and process structurally similar amino acids such as valine, to avoid such errors it has two additional distinct tRNA(Ile)-dependent editing activities. One activity is designated as 'pretransfer' editing and involves the hydrolysis of activated Val-AMP. The other activity is designated 'posttransfer' editing and involves deacylation of mischarged Val-tRNA(Ile).</text>
</comment>
<evidence type="ECO:0000259" key="15">
    <source>
        <dbReference type="Pfam" id="PF08264"/>
    </source>
</evidence>
<dbReference type="Gene3D" id="1.10.730.20">
    <property type="match status" value="1"/>
</dbReference>
<feature type="domain" description="Methionyl/Valyl/Leucyl/Isoleucyl-tRNA synthetase anticodon-binding" evidence="15">
    <location>
        <begin position="710"/>
        <end position="860"/>
    </location>
</feature>
<evidence type="ECO:0000259" key="14">
    <source>
        <dbReference type="Pfam" id="PF06827"/>
    </source>
</evidence>
<feature type="short sequence motif" description="'HIGH' region" evidence="12">
    <location>
        <begin position="64"/>
        <end position="74"/>
    </location>
</feature>
<keyword evidence="5 12" id="KW-0547">Nucleotide-binding</keyword>
<dbReference type="InterPro" id="IPR009080">
    <property type="entry name" value="tRNAsynth_Ia_anticodon-bd"/>
</dbReference>
<dbReference type="InterPro" id="IPR009008">
    <property type="entry name" value="Val/Leu/Ile-tRNA-synth_edit"/>
</dbReference>
<dbReference type="EMBL" id="CP136336">
    <property type="protein sequence ID" value="WOB09992.1"/>
    <property type="molecule type" value="Genomic_DNA"/>
</dbReference>
<feature type="short sequence motif" description="'KMSKS' region" evidence="12">
    <location>
        <begin position="627"/>
        <end position="631"/>
    </location>
</feature>
<feature type="binding site" evidence="12">
    <location>
        <position position="630"/>
    </location>
    <ligand>
        <name>ATP</name>
        <dbReference type="ChEBI" id="CHEBI:30616"/>
    </ligand>
</feature>
<dbReference type="InterPro" id="IPR033708">
    <property type="entry name" value="Anticodon_Ile_BEm"/>
</dbReference>
<evidence type="ECO:0000256" key="2">
    <source>
        <dbReference type="ARBA" id="ARBA00022490"/>
    </source>
</evidence>
<evidence type="ECO:0000256" key="8">
    <source>
        <dbReference type="ARBA" id="ARBA00022917"/>
    </source>
</evidence>
<feature type="domain" description="Aminoacyl-tRNA synthetase class Ia" evidence="13">
    <location>
        <begin position="34"/>
        <end position="664"/>
    </location>
</feature>
<dbReference type="RefSeq" id="WP_316702880.1">
    <property type="nucleotide sequence ID" value="NZ_CP136336.1"/>
</dbReference>
<comment type="catalytic activity">
    <reaction evidence="11 12">
        <text>tRNA(Ile) + L-isoleucine + ATP = L-isoleucyl-tRNA(Ile) + AMP + diphosphate</text>
        <dbReference type="Rhea" id="RHEA:11060"/>
        <dbReference type="Rhea" id="RHEA-COMP:9666"/>
        <dbReference type="Rhea" id="RHEA-COMP:9695"/>
        <dbReference type="ChEBI" id="CHEBI:30616"/>
        <dbReference type="ChEBI" id="CHEBI:33019"/>
        <dbReference type="ChEBI" id="CHEBI:58045"/>
        <dbReference type="ChEBI" id="CHEBI:78442"/>
        <dbReference type="ChEBI" id="CHEBI:78528"/>
        <dbReference type="ChEBI" id="CHEBI:456215"/>
        <dbReference type="EC" id="6.1.1.5"/>
    </reaction>
</comment>
<dbReference type="InterPro" id="IPR050081">
    <property type="entry name" value="Ile-tRNA_ligase"/>
</dbReference>
<comment type="cofactor">
    <cofactor evidence="12">
        <name>Zn(2+)</name>
        <dbReference type="ChEBI" id="CHEBI:29105"/>
    </cofactor>
    <text evidence="12">Binds 1 zinc ion per subunit.</text>
</comment>
<keyword evidence="6 12" id="KW-0862">Zinc</keyword>
<dbReference type="PRINTS" id="PR00984">
    <property type="entry name" value="TRNASYNTHILE"/>
</dbReference>
<feature type="binding site" evidence="12">
    <location>
        <position position="910"/>
    </location>
    <ligand>
        <name>Zn(2+)</name>
        <dbReference type="ChEBI" id="CHEBI:29105"/>
    </ligand>
</feature>
<evidence type="ECO:0000256" key="10">
    <source>
        <dbReference type="ARBA" id="ARBA00025217"/>
    </source>
</evidence>
<dbReference type="CDD" id="cd07960">
    <property type="entry name" value="Anticodon_Ia_Ile_BEm"/>
    <property type="match status" value="1"/>
</dbReference>
<comment type="subcellular location">
    <subcellularLocation>
        <location evidence="12">Cytoplasm</location>
    </subcellularLocation>
</comment>
<dbReference type="InterPro" id="IPR002300">
    <property type="entry name" value="aa-tRNA-synth_Ia"/>
</dbReference>
<dbReference type="InterPro" id="IPR014729">
    <property type="entry name" value="Rossmann-like_a/b/a_fold"/>
</dbReference>
<dbReference type="Pfam" id="PF06827">
    <property type="entry name" value="zf-FPG_IleRS"/>
    <property type="match status" value="1"/>
</dbReference>
<feature type="binding site" evidence="12">
    <location>
        <position position="933"/>
    </location>
    <ligand>
        <name>Zn(2+)</name>
        <dbReference type="ChEBI" id="CHEBI:29105"/>
    </ligand>
</feature>
<dbReference type="HAMAP" id="MF_02002">
    <property type="entry name" value="Ile_tRNA_synth_type1"/>
    <property type="match status" value="1"/>
</dbReference>
<dbReference type="PROSITE" id="PS00178">
    <property type="entry name" value="AA_TRNA_LIGASE_I"/>
    <property type="match status" value="1"/>
</dbReference>
<evidence type="ECO:0000256" key="9">
    <source>
        <dbReference type="ARBA" id="ARBA00023146"/>
    </source>
</evidence>
<evidence type="ECO:0000256" key="7">
    <source>
        <dbReference type="ARBA" id="ARBA00022840"/>
    </source>
</evidence>
<comment type="domain">
    <text evidence="12">IleRS has two distinct active sites: one for aminoacylation and one for editing. The misactivated valine is translocated from the active site to the editing site, which sterically excludes the correctly activated isoleucine. The single editing site contains two valyl binding pockets, one specific for each substrate (Val-AMP or Val-tRNA(Ile)).</text>
</comment>
<dbReference type="Gene3D" id="3.40.50.620">
    <property type="entry name" value="HUPs"/>
    <property type="match status" value="2"/>
</dbReference>
<keyword evidence="2 12" id="KW-0963">Cytoplasm</keyword>
<proteinExistence type="inferred from homology"/>
<feature type="binding site" evidence="12">
    <location>
        <position position="913"/>
    </location>
    <ligand>
        <name>Zn(2+)</name>
        <dbReference type="ChEBI" id="CHEBI:29105"/>
    </ligand>
</feature>
<keyword evidence="7 12" id="KW-0067">ATP-binding</keyword>
<evidence type="ECO:0000313" key="17">
    <source>
        <dbReference type="Proteomes" id="UP001303946"/>
    </source>
</evidence>
<evidence type="ECO:0000256" key="5">
    <source>
        <dbReference type="ARBA" id="ARBA00022741"/>
    </source>
</evidence>
<evidence type="ECO:0000256" key="6">
    <source>
        <dbReference type="ARBA" id="ARBA00022833"/>
    </source>
</evidence>
<keyword evidence="8 12" id="KW-0648">Protein biosynthesis</keyword>
<keyword evidence="9 12" id="KW-0030">Aminoacyl-tRNA synthetase</keyword>
<accession>A0ABZ0CYF9</accession>
<dbReference type="Pfam" id="PF00133">
    <property type="entry name" value="tRNA-synt_1"/>
    <property type="match status" value="1"/>
</dbReference>